<gene>
    <name evidence="1" type="ORF">APX70_04340</name>
</gene>
<reference evidence="1 2" key="1">
    <citation type="submission" date="2018-08" db="EMBL/GenBank/DDBJ databases">
        <title>Recombination of ecologically and evolutionarily significant loci maintains genetic cohesion in the Pseudomonas syringae species complex.</title>
        <authorList>
            <person name="Dillon M."/>
            <person name="Thakur S."/>
            <person name="Almeida R.N.D."/>
            <person name="Weir B.S."/>
            <person name="Guttman D.S."/>
        </authorList>
    </citation>
    <scope>NUCLEOTIDE SEQUENCE [LARGE SCALE GENOMIC DNA]</scope>
    <source>
        <strain evidence="1 2">88_10</strain>
    </source>
</reference>
<evidence type="ECO:0000313" key="2">
    <source>
        <dbReference type="Proteomes" id="UP000282378"/>
    </source>
</evidence>
<comment type="caution">
    <text evidence="1">The sequence shown here is derived from an EMBL/GenBank/DDBJ whole genome shotgun (WGS) entry which is preliminary data.</text>
</comment>
<proteinExistence type="predicted"/>
<protein>
    <submittedName>
        <fullName evidence="1">Uncharacterized protein</fullName>
    </submittedName>
</protein>
<dbReference type="AlphaFoldDB" id="A0A3M2ZM86"/>
<sequence length="83" mass="9462">MLVQIFWMFRRAESLKVSRRANDCPGYIGRKSLSYHVFGNRPTKANACIMTVADNIDHFIGHGEVNLDVRIAINKNRENGAQQ</sequence>
<accession>A0A3M2ZM86</accession>
<name>A0A3M2ZM86_PSEYM</name>
<evidence type="ECO:0000313" key="1">
    <source>
        <dbReference type="EMBL" id="RML89180.1"/>
    </source>
</evidence>
<dbReference type="EMBL" id="RBNL01001478">
    <property type="protein sequence ID" value="RML89180.1"/>
    <property type="molecule type" value="Genomic_DNA"/>
</dbReference>
<dbReference type="Proteomes" id="UP000282378">
    <property type="component" value="Unassembled WGS sequence"/>
</dbReference>
<organism evidence="1 2">
    <name type="scientific">Pseudomonas syringae pv. maculicola</name>
    <dbReference type="NCBI Taxonomy" id="59511"/>
    <lineage>
        <taxon>Bacteria</taxon>
        <taxon>Pseudomonadati</taxon>
        <taxon>Pseudomonadota</taxon>
        <taxon>Gammaproteobacteria</taxon>
        <taxon>Pseudomonadales</taxon>
        <taxon>Pseudomonadaceae</taxon>
        <taxon>Pseudomonas</taxon>
    </lineage>
</organism>